<dbReference type="InterPro" id="IPR036388">
    <property type="entry name" value="WH-like_DNA-bd_sf"/>
</dbReference>
<dbReference type="SUPFAM" id="SSF46767">
    <property type="entry name" value="Methylated DNA-protein cysteine methyltransferase, C-terminal domain"/>
    <property type="match status" value="1"/>
</dbReference>
<dbReference type="InterPro" id="IPR011089">
    <property type="entry name" value="GmrSD_C"/>
</dbReference>
<dbReference type="PANTHER" id="PTHR35149">
    <property type="entry name" value="SLL5132 PROTEIN"/>
    <property type="match status" value="1"/>
</dbReference>
<dbReference type="Proteomes" id="UP000661193">
    <property type="component" value="Unassembled WGS sequence"/>
</dbReference>
<dbReference type="InterPro" id="IPR004919">
    <property type="entry name" value="GmrSD_N"/>
</dbReference>
<reference evidence="5 6" key="1">
    <citation type="submission" date="2021-01" db="EMBL/GenBank/DDBJ databases">
        <title>Genome sequencing of Micromonospora fiedleri MG-37.</title>
        <authorList>
            <person name="Moreland P.E.J."/>
            <person name="Stach J.E.M."/>
        </authorList>
    </citation>
    <scope>NUCLEOTIDE SEQUENCE [LARGE SCALE GENOMIC DNA]</scope>
    <source>
        <strain evidence="5 6">MG-37</strain>
    </source>
</reference>
<name>A0ABS1UIC6_9ACTN</name>
<feature type="domain" description="GmrSD restriction endonucleases C-terminal" evidence="4">
    <location>
        <begin position="414"/>
        <end position="553"/>
    </location>
</feature>
<feature type="domain" description="GmrSD restriction endonucleases N-terminal" evidence="3">
    <location>
        <begin position="10"/>
        <end position="229"/>
    </location>
</feature>
<evidence type="ECO:0000259" key="3">
    <source>
        <dbReference type="Pfam" id="PF03235"/>
    </source>
</evidence>
<accession>A0ABS1UIC6</accession>
<dbReference type="CDD" id="cd06445">
    <property type="entry name" value="ATase"/>
    <property type="match status" value="1"/>
</dbReference>
<dbReference type="InterPro" id="IPR014048">
    <property type="entry name" value="MethylDNA_cys_MeTrfase_DNA-bd"/>
</dbReference>
<evidence type="ECO:0000313" key="5">
    <source>
        <dbReference type="EMBL" id="MBL6276090.1"/>
    </source>
</evidence>
<feature type="domain" description="Methylated-DNA-[protein]-cysteine S-methyltransferase DNA binding" evidence="2">
    <location>
        <begin position="579"/>
        <end position="652"/>
    </location>
</feature>
<evidence type="ECO:0000256" key="1">
    <source>
        <dbReference type="ARBA" id="ARBA00022763"/>
    </source>
</evidence>
<dbReference type="EMBL" id="JAETXL010000003">
    <property type="protein sequence ID" value="MBL6276090.1"/>
    <property type="molecule type" value="Genomic_DNA"/>
</dbReference>
<evidence type="ECO:0000313" key="6">
    <source>
        <dbReference type="Proteomes" id="UP000661193"/>
    </source>
</evidence>
<organism evidence="5 6">
    <name type="scientific">Micromonospora fiedleri</name>
    <dbReference type="NCBI Taxonomy" id="1157498"/>
    <lineage>
        <taxon>Bacteria</taxon>
        <taxon>Bacillati</taxon>
        <taxon>Actinomycetota</taxon>
        <taxon>Actinomycetes</taxon>
        <taxon>Micromonosporales</taxon>
        <taxon>Micromonosporaceae</taxon>
        <taxon>Micromonospora</taxon>
    </lineage>
</organism>
<protein>
    <submittedName>
        <fullName evidence="5">DUF262 domain-containing protein</fullName>
    </submittedName>
</protein>
<evidence type="ECO:0000259" key="2">
    <source>
        <dbReference type="Pfam" id="PF01035"/>
    </source>
</evidence>
<proteinExistence type="predicted"/>
<comment type="caution">
    <text evidence="5">The sequence shown here is derived from an EMBL/GenBank/DDBJ whole genome shotgun (WGS) entry which is preliminary data.</text>
</comment>
<dbReference type="Gene3D" id="1.10.10.10">
    <property type="entry name" value="Winged helix-like DNA-binding domain superfamily/Winged helix DNA-binding domain"/>
    <property type="match status" value="1"/>
</dbReference>
<dbReference type="PANTHER" id="PTHR35149:SF2">
    <property type="entry name" value="DUF262 DOMAIN-CONTAINING PROTEIN"/>
    <property type="match status" value="1"/>
</dbReference>
<sequence length="851" mass="95323">MVAAHETILRELLEGAKQYQVPLYQRTYSWSKVQLTRLWEDIRKLADDQIEDPTATHFIGSLVLAPSPNIGPAGVAEYLVVDGQQRLTTLTILLCAIRDHRAKYDGPEHHDRIHMQYLVNPFRAESQRLKLVPTQANRAAYLACVDSTPLAGGADPIGEAYRFFGAQLAAADDPDDPLDIERIENAVLSGLALVSVTAQAGDNVYRIFESLNNTGLRLSQADLLRNYLFMRLPTRGETVYRTLWFPLQQHLVFDDLVLLFWLDLVHRDPRVKQTDVYAAQQARLNRLRSEEEIEAEVRRFSQLGALLRVILHPAEESDPGVRQRLERLRAWGTTTVYPLLLHLLDRRERGTATSEQVASAMRYVESFFVRRLLIGRATANINRILLSIVTEMSPELPVDEAVRAYLSTGRKHYASDASVRAAVRSIPFYLNGRAHQRKLVLQWLEESFGSKEPVKPESLTIEHVLPQTLTPDWRQMLAADLGPDENFVEAYEALVHTIGNLTLTGYNSELGNKSFTVKQMDLKRSGLRLNQEIARQERWGRTEIHARADALAERIVTLWPSPTEQAPEQSDALWGLMNKVLAELPAGSWTTYGDIAALIGTAPLPVGTRLAKHPAPNAHRVLQADGLVAANFRWLDPSRTDDPRELLTAEGVKFDEHGRADQAQRIGTEELAQLAGVTPEDLPERLPRQRPAGDVDHAARFIEQLTALQGPTIATAVHVVLDAWTTMGGTLLYGSAGETSCFLMARSKDHELGNIWPAAIYPSGKFEVVFQHLSARPPFDDITLREELRQRLNQLPDVDIAAAKIALRPGFSLAVLVDADARDALLDHLHWFYDQATAISADRQIQVPSLQ</sequence>
<keyword evidence="6" id="KW-1185">Reference proteome</keyword>
<dbReference type="Pfam" id="PF07510">
    <property type="entry name" value="GmrSD_C"/>
    <property type="match status" value="1"/>
</dbReference>
<dbReference type="Pfam" id="PF03235">
    <property type="entry name" value="GmrSD_N"/>
    <property type="match status" value="1"/>
</dbReference>
<dbReference type="Pfam" id="PF01035">
    <property type="entry name" value="DNA_binding_1"/>
    <property type="match status" value="1"/>
</dbReference>
<gene>
    <name evidence="5" type="ORF">JMF97_07945</name>
</gene>
<dbReference type="InterPro" id="IPR036217">
    <property type="entry name" value="MethylDNA_cys_MeTrfase_DNAb"/>
</dbReference>
<dbReference type="RefSeq" id="WP_203220961.1">
    <property type="nucleotide sequence ID" value="NZ_JAETXL010000003.1"/>
</dbReference>
<keyword evidence="1" id="KW-0227">DNA damage</keyword>
<evidence type="ECO:0000259" key="4">
    <source>
        <dbReference type="Pfam" id="PF07510"/>
    </source>
</evidence>